<evidence type="ECO:0000256" key="1">
    <source>
        <dbReference type="ARBA" id="ARBA00023015"/>
    </source>
</evidence>
<evidence type="ECO:0000256" key="4">
    <source>
        <dbReference type="ARBA" id="ARBA00023242"/>
    </source>
</evidence>
<keyword evidence="8" id="KW-1185">Reference proteome</keyword>
<comment type="caution">
    <text evidence="7">The sequence shown here is derived from an EMBL/GenBank/DDBJ whole genome shotgun (WGS) entry which is preliminary data.</text>
</comment>
<evidence type="ECO:0000256" key="5">
    <source>
        <dbReference type="SAM" id="MobiDB-lite"/>
    </source>
</evidence>
<dbReference type="SUPFAM" id="SSF57701">
    <property type="entry name" value="Zn2/Cys6 DNA-binding domain"/>
    <property type="match status" value="1"/>
</dbReference>
<gene>
    <name evidence="7" type="ORF">AB675_11531</name>
</gene>
<evidence type="ECO:0000256" key="2">
    <source>
        <dbReference type="ARBA" id="ARBA00023125"/>
    </source>
</evidence>
<dbReference type="EMBL" id="LFJN01000013">
    <property type="protein sequence ID" value="KPI39978.1"/>
    <property type="molecule type" value="Genomic_DNA"/>
</dbReference>
<dbReference type="VEuPathDB" id="FungiDB:AB675_11531"/>
<dbReference type="SMART" id="SM00066">
    <property type="entry name" value="GAL4"/>
    <property type="match status" value="1"/>
</dbReference>
<sequence>MSLPIAPRPAQGAGDQPPLSPALVKARKISTACGACKQRKTRCTGGQPCDACATRNSECIYNVEADQRRKIANQRNVQDLAEAQLDLNRYREVLGGMIAIVRAGNSRSTNELIDMIRSRIDLSSLAAYVRNEVRANMAVEQAFHTIDFNMDSGLDLPSPSQLLSRMDSGQQMPLQPSHPGSENTSGSTSNYDPALPH</sequence>
<reference evidence="7 8" key="1">
    <citation type="submission" date="2015-06" db="EMBL/GenBank/DDBJ databases">
        <title>Draft genome of the ant-associated black yeast Phialophora attae CBS 131958.</title>
        <authorList>
            <person name="Moreno L.F."/>
            <person name="Stielow B.J."/>
            <person name="de Hoog S."/>
            <person name="Vicente V.A."/>
            <person name="Weiss V.A."/>
            <person name="de Vries M."/>
            <person name="Cruz L.M."/>
            <person name="Souza E.M."/>
        </authorList>
    </citation>
    <scope>NUCLEOTIDE SEQUENCE [LARGE SCALE GENOMIC DNA]</scope>
    <source>
        <strain evidence="7 8">CBS 131958</strain>
    </source>
</reference>
<feature type="compositionally biased region" description="Polar residues" evidence="5">
    <location>
        <begin position="158"/>
        <end position="191"/>
    </location>
</feature>
<organism evidence="7 8">
    <name type="scientific">Cyphellophora attinorum</name>
    <dbReference type="NCBI Taxonomy" id="1664694"/>
    <lineage>
        <taxon>Eukaryota</taxon>
        <taxon>Fungi</taxon>
        <taxon>Dikarya</taxon>
        <taxon>Ascomycota</taxon>
        <taxon>Pezizomycotina</taxon>
        <taxon>Eurotiomycetes</taxon>
        <taxon>Chaetothyriomycetidae</taxon>
        <taxon>Chaetothyriales</taxon>
        <taxon>Cyphellophoraceae</taxon>
        <taxon>Cyphellophora</taxon>
    </lineage>
</organism>
<dbReference type="PANTHER" id="PTHR47256:SF10">
    <property type="entry name" value="ZN(II)2CYS6 TRANSCRIPTION FACTOR (EUROFUNG)"/>
    <property type="match status" value="1"/>
</dbReference>
<evidence type="ECO:0000313" key="7">
    <source>
        <dbReference type="EMBL" id="KPI39978.1"/>
    </source>
</evidence>
<keyword evidence="3" id="KW-0804">Transcription</keyword>
<dbReference type="STRING" id="1664694.A0A0N0NM60"/>
<proteinExistence type="predicted"/>
<dbReference type="Gene3D" id="4.10.240.10">
    <property type="entry name" value="Zn(2)-C6 fungal-type DNA-binding domain"/>
    <property type="match status" value="1"/>
</dbReference>
<accession>A0A0N0NM60</accession>
<keyword evidence="2" id="KW-0238">DNA-binding</keyword>
<dbReference type="Pfam" id="PF00172">
    <property type="entry name" value="Zn_clus"/>
    <property type="match status" value="1"/>
</dbReference>
<keyword evidence="1" id="KW-0805">Transcription regulation</keyword>
<feature type="domain" description="Zn(2)-C6 fungal-type" evidence="6">
    <location>
        <begin position="32"/>
        <end position="61"/>
    </location>
</feature>
<dbReference type="GO" id="GO:0000981">
    <property type="term" value="F:DNA-binding transcription factor activity, RNA polymerase II-specific"/>
    <property type="evidence" value="ECO:0007669"/>
    <property type="project" value="InterPro"/>
</dbReference>
<dbReference type="Proteomes" id="UP000038010">
    <property type="component" value="Unassembled WGS sequence"/>
</dbReference>
<dbReference type="AlphaFoldDB" id="A0A0N0NM60"/>
<name>A0A0N0NM60_9EURO</name>
<dbReference type="InterPro" id="IPR053187">
    <property type="entry name" value="Notoamide_regulator"/>
</dbReference>
<dbReference type="RefSeq" id="XP_017999941.1">
    <property type="nucleotide sequence ID" value="XM_018140388.1"/>
</dbReference>
<dbReference type="GO" id="GO:0003677">
    <property type="term" value="F:DNA binding"/>
    <property type="evidence" value="ECO:0007669"/>
    <property type="project" value="UniProtKB-KW"/>
</dbReference>
<dbReference type="OrthoDB" id="4356994at2759"/>
<feature type="region of interest" description="Disordered" evidence="5">
    <location>
        <begin position="157"/>
        <end position="197"/>
    </location>
</feature>
<keyword evidence="4" id="KW-0539">Nucleus</keyword>
<dbReference type="GO" id="GO:0008270">
    <property type="term" value="F:zinc ion binding"/>
    <property type="evidence" value="ECO:0007669"/>
    <property type="project" value="InterPro"/>
</dbReference>
<dbReference type="GeneID" id="28732269"/>
<protein>
    <recommendedName>
        <fullName evidence="6">Zn(2)-C6 fungal-type domain-containing protein</fullName>
    </recommendedName>
</protein>
<evidence type="ECO:0000259" key="6">
    <source>
        <dbReference type="PROSITE" id="PS50048"/>
    </source>
</evidence>
<dbReference type="PROSITE" id="PS50048">
    <property type="entry name" value="ZN2_CY6_FUNGAL_2"/>
    <property type="match status" value="1"/>
</dbReference>
<evidence type="ECO:0000256" key="3">
    <source>
        <dbReference type="ARBA" id="ARBA00023163"/>
    </source>
</evidence>
<dbReference type="InterPro" id="IPR001138">
    <property type="entry name" value="Zn2Cys6_DnaBD"/>
</dbReference>
<evidence type="ECO:0000313" key="8">
    <source>
        <dbReference type="Proteomes" id="UP000038010"/>
    </source>
</evidence>
<dbReference type="InterPro" id="IPR036864">
    <property type="entry name" value="Zn2-C6_fun-type_DNA-bd_sf"/>
</dbReference>
<dbReference type="CDD" id="cd00067">
    <property type="entry name" value="GAL4"/>
    <property type="match status" value="1"/>
</dbReference>
<dbReference type="PANTHER" id="PTHR47256">
    <property type="entry name" value="ZN(II)2CYS6 TRANSCRIPTION FACTOR (EUROFUNG)-RELATED"/>
    <property type="match status" value="1"/>
</dbReference>
<dbReference type="PROSITE" id="PS00463">
    <property type="entry name" value="ZN2_CY6_FUNGAL_1"/>
    <property type="match status" value="1"/>
</dbReference>